<dbReference type="NCBIfam" id="TIGR01354">
    <property type="entry name" value="cyt_deam_tetra"/>
    <property type="match status" value="1"/>
</dbReference>
<dbReference type="EC" id="3.5.4.5" evidence="4"/>
<evidence type="ECO:0000256" key="9">
    <source>
        <dbReference type="ARBA" id="ARBA00049558"/>
    </source>
</evidence>
<feature type="binding site" evidence="11">
    <location>
        <begin position="40"/>
        <end position="46"/>
    </location>
    <ligand>
        <name>substrate</name>
    </ligand>
</feature>
<gene>
    <name evidence="14" type="ordered locus">TCELL_0817</name>
</gene>
<dbReference type="InterPro" id="IPR002125">
    <property type="entry name" value="CMP_dCMP_dom"/>
</dbReference>
<dbReference type="EMBL" id="CP003531">
    <property type="protein sequence ID" value="AFK51241.1"/>
    <property type="molecule type" value="Genomic_DNA"/>
</dbReference>
<dbReference type="HOGENOM" id="CLU_097262_4_1_2"/>
<keyword evidence="5 12" id="KW-0479">Metal-binding</keyword>
<evidence type="ECO:0000259" key="13">
    <source>
        <dbReference type="PROSITE" id="PS51747"/>
    </source>
</evidence>
<comment type="similarity">
    <text evidence="3">Belongs to the cytidine and deoxycytidylate deaminase family.</text>
</comment>
<comment type="function">
    <text evidence="2">This enzyme scavenges exogenous and endogenous cytidine and 2'-deoxycytidine for UMP synthesis.</text>
</comment>
<feature type="active site" description="Proton donor" evidence="10">
    <location>
        <position position="53"/>
    </location>
</feature>
<comment type="cofactor">
    <cofactor evidence="1 12">
        <name>Zn(2+)</name>
        <dbReference type="ChEBI" id="CHEBI:29105"/>
    </cofactor>
</comment>
<dbReference type="PROSITE" id="PS51747">
    <property type="entry name" value="CYT_DCMP_DEAMINASES_2"/>
    <property type="match status" value="1"/>
</dbReference>
<dbReference type="PANTHER" id="PTHR11644:SF2">
    <property type="entry name" value="CYTIDINE DEAMINASE"/>
    <property type="match status" value="1"/>
</dbReference>
<dbReference type="InterPro" id="IPR050202">
    <property type="entry name" value="Cyt/Deoxycyt_deaminase"/>
</dbReference>
<dbReference type="InterPro" id="IPR006262">
    <property type="entry name" value="Cyt_deam_tetra"/>
</dbReference>
<dbReference type="Gene3D" id="3.40.140.10">
    <property type="entry name" value="Cytidine Deaminase, domain 2"/>
    <property type="match status" value="1"/>
</dbReference>
<dbReference type="STRING" id="1184251.TCELL_0817"/>
<evidence type="ECO:0000256" key="6">
    <source>
        <dbReference type="ARBA" id="ARBA00022801"/>
    </source>
</evidence>
<keyword evidence="7 12" id="KW-0862">Zinc</keyword>
<dbReference type="InParanoid" id="I3TEQ3"/>
<dbReference type="GO" id="GO:0004126">
    <property type="term" value="F:cytidine deaminase activity"/>
    <property type="evidence" value="ECO:0007669"/>
    <property type="project" value="UniProtKB-EC"/>
</dbReference>
<feature type="binding site" evidence="12">
    <location>
        <position position="51"/>
    </location>
    <ligand>
        <name>Zn(2+)</name>
        <dbReference type="ChEBI" id="CHEBI:29105"/>
        <note>catalytic</note>
    </ligand>
</feature>
<proteinExistence type="inferred from homology"/>
<dbReference type="CDD" id="cd01283">
    <property type="entry name" value="cytidine_deaminase"/>
    <property type="match status" value="1"/>
</dbReference>
<evidence type="ECO:0000256" key="8">
    <source>
        <dbReference type="ARBA" id="ARBA00032005"/>
    </source>
</evidence>
<evidence type="ECO:0000256" key="7">
    <source>
        <dbReference type="ARBA" id="ARBA00022833"/>
    </source>
</evidence>
<dbReference type="eggNOG" id="arCOG04173">
    <property type="taxonomic scope" value="Archaea"/>
</dbReference>
<feature type="domain" description="CMP/dCMP-type deaminase" evidence="13">
    <location>
        <begin position="1"/>
        <end position="126"/>
    </location>
</feature>
<evidence type="ECO:0000256" key="4">
    <source>
        <dbReference type="ARBA" id="ARBA00012783"/>
    </source>
</evidence>
<dbReference type="PROSITE" id="PS00903">
    <property type="entry name" value="CYT_DCMP_DEAMINASES_1"/>
    <property type="match status" value="1"/>
</dbReference>
<dbReference type="RefSeq" id="WP_014737491.1">
    <property type="nucleotide sequence ID" value="NC_017954.1"/>
</dbReference>
<reference evidence="14 15" key="1">
    <citation type="journal article" date="2012" name="J. Bacteriol.">
        <title>Complete genome sequence of the hyperthermophilic cellulolytic Crenarchaeon 'Thermogladius cellulolyticus' 1633.</title>
        <authorList>
            <person name="Mardanov A.V."/>
            <person name="Kochetkova T.V."/>
            <person name="Beletsky A.V."/>
            <person name="Bonch-Osmolovskaya E.A."/>
            <person name="Ravin N.V."/>
            <person name="Skryabin K.G."/>
        </authorList>
    </citation>
    <scope>NUCLEOTIDE SEQUENCE [LARGE SCALE GENOMIC DNA]</scope>
    <source>
        <strain evidence="15">DSM 22663 / VKM B-2946 / 1633</strain>
    </source>
</reference>
<dbReference type="GO" id="GO:0072527">
    <property type="term" value="P:pyrimidine-containing compound metabolic process"/>
    <property type="evidence" value="ECO:0007669"/>
    <property type="project" value="UniProtKB-ARBA"/>
</dbReference>
<feature type="binding site" evidence="12">
    <location>
        <position position="84"/>
    </location>
    <ligand>
        <name>Zn(2+)</name>
        <dbReference type="ChEBI" id="CHEBI:29105"/>
        <note>catalytic</note>
    </ligand>
</feature>
<dbReference type="GO" id="GO:0005829">
    <property type="term" value="C:cytosol"/>
    <property type="evidence" value="ECO:0007669"/>
    <property type="project" value="TreeGrafter"/>
</dbReference>
<dbReference type="InterPro" id="IPR016193">
    <property type="entry name" value="Cytidine_deaminase-like"/>
</dbReference>
<dbReference type="Proteomes" id="UP000005270">
    <property type="component" value="Chromosome"/>
</dbReference>
<organism evidence="14 15">
    <name type="scientific">Thermogladius calderae (strain DSM 22663 / VKM B-2946 / 1633)</name>
    <dbReference type="NCBI Taxonomy" id="1184251"/>
    <lineage>
        <taxon>Archaea</taxon>
        <taxon>Thermoproteota</taxon>
        <taxon>Thermoprotei</taxon>
        <taxon>Desulfurococcales</taxon>
        <taxon>Desulfurococcaceae</taxon>
        <taxon>Thermogladius</taxon>
    </lineage>
</organism>
<dbReference type="AlphaFoldDB" id="I3TEQ3"/>
<keyword evidence="15" id="KW-1185">Reference proteome</keyword>
<protein>
    <recommendedName>
        <fullName evidence="4">cytidine deaminase</fullName>
        <ecNumber evidence="4">3.5.4.5</ecNumber>
    </recommendedName>
    <alternativeName>
        <fullName evidence="8">Cytidine aminohydrolase</fullName>
    </alternativeName>
</protein>
<dbReference type="OrthoDB" id="39143at2157"/>
<feature type="binding site" evidence="12">
    <location>
        <position position="87"/>
    </location>
    <ligand>
        <name>Zn(2+)</name>
        <dbReference type="ChEBI" id="CHEBI:29105"/>
        <note>catalytic</note>
    </ligand>
</feature>
<dbReference type="PANTHER" id="PTHR11644">
    <property type="entry name" value="CYTIDINE DEAMINASE"/>
    <property type="match status" value="1"/>
</dbReference>
<dbReference type="GO" id="GO:0042802">
    <property type="term" value="F:identical protein binding"/>
    <property type="evidence" value="ECO:0007669"/>
    <property type="project" value="UniProtKB-ARBA"/>
</dbReference>
<dbReference type="GeneID" id="13013134"/>
<comment type="catalytic activity">
    <reaction evidence="9">
        <text>cytidine + H2O + H(+) = uridine + NH4(+)</text>
        <dbReference type="Rhea" id="RHEA:16069"/>
        <dbReference type="ChEBI" id="CHEBI:15377"/>
        <dbReference type="ChEBI" id="CHEBI:15378"/>
        <dbReference type="ChEBI" id="CHEBI:16704"/>
        <dbReference type="ChEBI" id="CHEBI:17562"/>
        <dbReference type="ChEBI" id="CHEBI:28938"/>
        <dbReference type="EC" id="3.5.4.5"/>
    </reaction>
</comment>
<evidence type="ECO:0000313" key="14">
    <source>
        <dbReference type="EMBL" id="AFK51241.1"/>
    </source>
</evidence>
<evidence type="ECO:0000313" key="15">
    <source>
        <dbReference type="Proteomes" id="UP000005270"/>
    </source>
</evidence>
<dbReference type="GO" id="GO:0008270">
    <property type="term" value="F:zinc ion binding"/>
    <property type="evidence" value="ECO:0007669"/>
    <property type="project" value="InterPro"/>
</dbReference>
<dbReference type="Pfam" id="PF00383">
    <property type="entry name" value="dCMP_cyt_deam_1"/>
    <property type="match status" value="1"/>
</dbReference>
<evidence type="ECO:0000256" key="10">
    <source>
        <dbReference type="PIRSR" id="PIRSR606262-1"/>
    </source>
</evidence>
<dbReference type="GO" id="GO:0055086">
    <property type="term" value="P:nucleobase-containing small molecule metabolic process"/>
    <property type="evidence" value="ECO:0007669"/>
    <property type="project" value="UniProtKB-ARBA"/>
</dbReference>
<evidence type="ECO:0000256" key="12">
    <source>
        <dbReference type="PIRSR" id="PIRSR606262-3"/>
    </source>
</evidence>
<dbReference type="SUPFAM" id="SSF53927">
    <property type="entry name" value="Cytidine deaminase-like"/>
    <property type="match status" value="1"/>
</dbReference>
<evidence type="ECO:0000256" key="2">
    <source>
        <dbReference type="ARBA" id="ARBA00003949"/>
    </source>
</evidence>
<dbReference type="NCBIfam" id="NF004064">
    <property type="entry name" value="PRK05578.1"/>
    <property type="match status" value="1"/>
</dbReference>
<dbReference type="FunFam" id="3.40.140.10:FF:000008">
    <property type="entry name" value="Cytidine deaminase"/>
    <property type="match status" value="1"/>
</dbReference>
<evidence type="ECO:0000256" key="3">
    <source>
        <dbReference type="ARBA" id="ARBA00006576"/>
    </source>
</evidence>
<dbReference type="InterPro" id="IPR016192">
    <property type="entry name" value="APOBEC/CMP_deaminase_Zn-bd"/>
</dbReference>
<sequence>MRLLIEEAKRVLPHSYAPYSGVHVAAAVLTDKGNIYRGVNVENSSYGLTICAERSAISAMVTAGERRPVAIAIVTDMDEPIPPCGACRQVIAEFNSEAEVVMHSVKTGKTVVANLRDLFPSPFKLRSTG</sequence>
<accession>I3TEQ3</accession>
<evidence type="ECO:0000256" key="5">
    <source>
        <dbReference type="ARBA" id="ARBA00022723"/>
    </source>
</evidence>
<keyword evidence="6" id="KW-0378">Hydrolase</keyword>
<dbReference type="KEGG" id="thg:TCELL_0817"/>
<evidence type="ECO:0000256" key="1">
    <source>
        <dbReference type="ARBA" id="ARBA00001947"/>
    </source>
</evidence>
<name>I3TEQ3_THEC1</name>
<evidence type="ECO:0000256" key="11">
    <source>
        <dbReference type="PIRSR" id="PIRSR606262-2"/>
    </source>
</evidence>